<name>A0A8H4IPZ7_9PEZI</name>
<keyword evidence="4" id="KW-1185">Reference proteome</keyword>
<dbReference type="OrthoDB" id="19329at2759"/>
<dbReference type="GO" id="GO:0042273">
    <property type="term" value="P:ribosomal large subunit biogenesis"/>
    <property type="evidence" value="ECO:0007669"/>
    <property type="project" value="TreeGrafter"/>
</dbReference>
<gene>
    <name evidence="3" type="ORF">GTA08_BOTSDO08291</name>
</gene>
<dbReference type="PANTHER" id="PTHR13182">
    <property type="entry name" value="ZINC FINGER PROTEIN 622"/>
    <property type="match status" value="1"/>
</dbReference>
<reference evidence="3" key="1">
    <citation type="submission" date="2020-04" db="EMBL/GenBank/DDBJ databases">
        <title>Genome Assembly and Annotation of Botryosphaeria dothidea sdau 11-99, a Latent Pathogen of Apple Fruit Ring Rot in China.</title>
        <authorList>
            <person name="Yu C."/>
            <person name="Diao Y."/>
            <person name="Lu Q."/>
            <person name="Zhao J."/>
            <person name="Cui S."/>
            <person name="Peng C."/>
            <person name="He B."/>
            <person name="Liu H."/>
        </authorList>
    </citation>
    <scope>NUCLEOTIDE SEQUENCE [LARGE SCALE GENOMIC DNA]</scope>
    <source>
        <strain evidence="3">Sdau11-99</strain>
    </source>
</reference>
<evidence type="ECO:0000313" key="3">
    <source>
        <dbReference type="EMBL" id="KAF4304264.1"/>
    </source>
</evidence>
<dbReference type="Pfam" id="PF12756">
    <property type="entry name" value="zf-C2H2_2"/>
    <property type="match status" value="1"/>
</dbReference>
<evidence type="ECO:0000313" key="4">
    <source>
        <dbReference type="Proteomes" id="UP000572817"/>
    </source>
</evidence>
<dbReference type="EMBL" id="WWBZ02000051">
    <property type="protein sequence ID" value="KAF4304264.1"/>
    <property type="molecule type" value="Genomic_DNA"/>
</dbReference>
<sequence>MRDPWHVYNIKRRMASLPPITSEVYHAQLDPRQGTASEPDSNISDDYDDEDISEPEMEKTDFTPMHCLFCTTVSQTLEVSVDHMSSNHGLFIPEPERLLDLETMINYLGLLVSRYNECIYCGLSRRSVEGIQQHMRDKGHCKIAFHPDSDIIDFWDFDDDENGEQEEGPAKPRRFSDGEMQLPSGVTVRSRLEAPRSRRNPPTQRAAQRYARLKAIMEKKDDTAGEETGETPAEALPSTDRRVAVRGEMGLVGVPEQQRRALRAVERKMVKQEATARAEQRWATEKVANKQKHFRADVPGRKNG</sequence>
<dbReference type="GO" id="GO:0030687">
    <property type="term" value="C:preribosome, large subunit precursor"/>
    <property type="evidence" value="ECO:0007669"/>
    <property type="project" value="TreeGrafter"/>
</dbReference>
<evidence type="ECO:0000256" key="1">
    <source>
        <dbReference type="SAM" id="MobiDB-lite"/>
    </source>
</evidence>
<dbReference type="Proteomes" id="UP000572817">
    <property type="component" value="Unassembled WGS sequence"/>
</dbReference>
<proteinExistence type="predicted"/>
<feature type="region of interest" description="Disordered" evidence="1">
    <location>
        <begin position="156"/>
        <end position="207"/>
    </location>
</feature>
<dbReference type="PANTHER" id="PTHR13182:SF8">
    <property type="entry name" value="CYTOPLASMIC 60S SUBUNIT BIOGENESIS FACTOR ZNF622"/>
    <property type="match status" value="1"/>
</dbReference>
<feature type="compositionally biased region" description="Basic and acidic residues" evidence="1">
    <location>
        <begin position="168"/>
        <end position="177"/>
    </location>
</feature>
<dbReference type="AlphaFoldDB" id="A0A8H4IPZ7"/>
<organism evidence="3 4">
    <name type="scientific">Botryosphaeria dothidea</name>
    <dbReference type="NCBI Taxonomy" id="55169"/>
    <lineage>
        <taxon>Eukaryota</taxon>
        <taxon>Fungi</taxon>
        <taxon>Dikarya</taxon>
        <taxon>Ascomycota</taxon>
        <taxon>Pezizomycotina</taxon>
        <taxon>Dothideomycetes</taxon>
        <taxon>Dothideomycetes incertae sedis</taxon>
        <taxon>Botryosphaeriales</taxon>
        <taxon>Botryosphaeriaceae</taxon>
        <taxon>Botryosphaeria</taxon>
    </lineage>
</organism>
<evidence type="ECO:0000259" key="2">
    <source>
        <dbReference type="Pfam" id="PF12756"/>
    </source>
</evidence>
<feature type="region of interest" description="Disordered" evidence="1">
    <location>
        <begin position="277"/>
        <end position="304"/>
    </location>
</feature>
<feature type="region of interest" description="Disordered" evidence="1">
    <location>
        <begin position="25"/>
        <end position="51"/>
    </location>
</feature>
<dbReference type="InterPro" id="IPR041661">
    <property type="entry name" value="ZN622/Rei1/Reh1_Znf-C2H2"/>
</dbReference>
<dbReference type="SUPFAM" id="SSF57667">
    <property type="entry name" value="beta-beta-alpha zinc fingers"/>
    <property type="match status" value="1"/>
</dbReference>
<dbReference type="InterPro" id="IPR036236">
    <property type="entry name" value="Znf_C2H2_sf"/>
</dbReference>
<feature type="domain" description="ZN622/Rei1/Reh1 zinc finger C2H2-type" evidence="2">
    <location>
        <begin position="66"/>
        <end position="160"/>
    </location>
</feature>
<accession>A0A8H4IPZ7</accession>
<protein>
    <recommendedName>
        <fullName evidence="2">ZN622/Rei1/Reh1 zinc finger C2H2-type domain-containing protein</fullName>
    </recommendedName>
</protein>
<feature type="compositionally biased region" description="Acidic residues" evidence="1">
    <location>
        <begin position="156"/>
        <end position="167"/>
    </location>
</feature>
<dbReference type="InterPro" id="IPR040025">
    <property type="entry name" value="Znf622/Rei1/Reh1"/>
</dbReference>
<comment type="caution">
    <text evidence="3">The sequence shown here is derived from an EMBL/GenBank/DDBJ whole genome shotgun (WGS) entry which is preliminary data.</text>
</comment>